<evidence type="ECO:0000313" key="6">
    <source>
        <dbReference type="Proteomes" id="UP000015893"/>
    </source>
</evidence>
<keyword evidence="3" id="KW-0732">Signal</keyword>
<dbReference type="InterPro" id="IPR002104">
    <property type="entry name" value="Integrase_catalytic"/>
</dbReference>
<dbReference type="PANTHER" id="PTHR30349">
    <property type="entry name" value="PHAGE INTEGRASE-RELATED"/>
    <property type="match status" value="1"/>
</dbReference>
<accession>A0AB33Z807</accession>
<evidence type="ECO:0000259" key="4">
    <source>
        <dbReference type="PROSITE" id="PS51898"/>
    </source>
</evidence>
<feature type="coiled-coil region" evidence="2">
    <location>
        <begin position="54"/>
        <end position="81"/>
    </location>
</feature>
<feature type="domain" description="Tyr recombinase" evidence="4">
    <location>
        <begin position="425"/>
        <end position="616"/>
    </location>
</feature>
<dbReference type="SUPFAM" id="SSF56349">
    <property type="entry name" value="DNA breaking-rejoining enzymes"/>
    <property type="match status" value="1"/>
</dbReference>
<evidence type="ECO:0000256" key="2">
    <source>
        <dbReference type="SAM" id="Coils"/>
    </source>
</evidence>
<feature type="chain" id="PRO_5044204467" description="Tyr recombinase domain-containing protein" evidence="3">
    <location>
        <begin position="28"/>
        <end position="628"/>
    </location>
</feature>
<keyword evidence="2" id="KW-0175">Coiled coil</keyword>
<dbReference type="InterPro" id="IPR013762">
    <property type="entry name" value="Integrase-like_cat_sf"/>
</dbReference>
<sequence length="628" mass="72393">MKALKTFLKKSFILLLVIALNHLNAVAMIVDNPTQNAWNGAKRAWDESKWAKHLATITERIKLAQDTLDRANQTLNSINKVNDVLNKTNQFLTGSVLSILNPMQYVEKIQSFAKQVQANTERIKENAQNYDIRNQIAAKRISEKCPELNWDVSQDASPTEKNLHQFFTSKGKESANTKALKDFANAIGNTQISTANDLGAGLRGRALLEYICIQKGNLEAAKKIQLLDSQMTLALLNNDYAAYEKLRAEKEELKRQIASNVYAKVKQLVVASQDRAFSQMDNELGVKTFGFNDENVKTMIRIQSVNDLELILKWQDRVLECQSLIALKELNHKLYNQGVRHTIMMQGLFLFFEYFDNRIKLKSLCNLAEEQVIDFLFGLAKNRKPSSMAKYVMVLRQFFDYLDRKRNYSFDFELKNLSFAKKETHLPKHLNKNDFKAFIQALLKYRPKTSFEKRNQCILLLIALGGLRKFEALDLELKNIALENNHYRLLIKGKNNKERYAYIEKEFLQVPLNAWLSDTKRLKSFKGRFVFKKAKNNTTQKTCSLRGFIAKIFKLSNIDVKSYGLGLHLFRHSFATFIYDETQDLVLTSRALGHSSLLSTKIYIHTTQEHNKKTALVLKGWLKDEKSE</sequence>
<dbReference type="GO" id="GO:0015074">
    <property type="term" value="P:DNA integration"/>
    <property type="evidence" value="ECO:0007669"/>
    <property type="project" value="InterPro"/>
</dbReference>
<dbReference type="PANTHER" id="PTHR30349:SF64">
    <property type="entry name" value="PROPHAGE INTEGRASE INTD-RELATED"/>
    <property type="match status" value="1"/>
</dbReference>
<dbReference type="Gene3D" id="1.10.443.10">
    <property type="entry name" value="Intergrase catalytic core"/>
    <property type="match status" value="1"/>
</dbReference>
<dbReference type="AlphaFoldDB" id="A0AB33Z807"/>
<feature type="signal peptide" evidence="3">
    <location>
        <begin position="1"/>
        <end position="27"/>
    </location>
</feature>
<proteinExistence type="predicted"/>
<dbReference type="GO" id="GO:0003677">
    <property type="term" value="F:DNA binding"/>
    <property type="evidence" value="ECO:0007669"/>
    <property type="project" value="InterPro"/>
</dbReference>
<evidence type="ECO:0000313" key="5">
    <source>
        <dbReference type="EMBL" id="EQK94778.1"/>
    </source>
</evidence>
<dbReference type="CDD" id="cd00397">
    <property type="entry name" value="DNA_BRE_C"/>
    <property type="match status" value="1"/>
</dbReference>
<keyword evidence="1" id="KW-0233">DNA recombination</keyword>
<dbReference type="Proteomes" id="UP000015893">
    <property type="component" value="Unassembled WGS sequence"/>
</dbReference>
<dbReference type="Pfam" id="PF00589">
    <property type="entry name" value="Phage_integrase"/>
    <property type="match status" value="1"/>
</dbReference>
<name>A0AB33Z807_HELPX</name>
<gene>
    <name evidence="5" type="ORF">N198_06625</name>
</gene>
<organism evidence="5 6">
    <name type="scientific">Helicobacter pylori UM037</name>
    <dbReference type="NCBI Taxonomy" id="1321939"/>
    <lineage>
        <taxon>Bacteria</taxon>
        <taxon>Pseudomonadati</taxon>
        <taxon>Campylobacterota</taxon>
        <taxon>Epsilonproteobacteria</taxon>
        <taxon>Campylobacterales</taxon>
        <taxon>Helicobacteraceae</taxon>
        <taxon>Helicobacter</taxon>
    </lineage>
</organism>
<comment type="caution">
    <text evidence="5">The sequence shown here is derived from an EMBL/GenBank/DDBJ whole genome shotgun (WGS) entry which is preliminary data.</text>
</comment>
<dbReference type="GO" id="GO:0006310">
    <property type="term" value="P:DNA recombination"/>
    <property type="evidence" value="ECO:0007669"/>
    <property type="project" value="UniProtKB-KW"/>
</dbReference>
<evidence type="ECO:0000256" key="1">
    <source>
        <dbReference type="ARBA" id="ARBA00023172"/>
    </source>
</evidence>
<dbReference type="InterPro" id="IPR050090">
    <property type="entry name" value="Tyrosine_recombinase_XerCD"/>
</dbReference>
<dbReference type="PROSITE" id="PS51898">
    <property type="entry name" value="TYR_RECOMBINASE"/>
    <property type="match status" value="1"/>
</dbReference>
<dbReference type="EMBL" id="AUSI01000026">
    <property type="protein sequence ID" value="EQK94778.1"/>
    <property type="molecule type" value="Genomic_DNA"/>
</dbReference>
<dbReference type="InterPro" id="IPR011010">
    <property type="entry name" value="DNA_brk_join_enz"/>
</dbReference>
<reference evidence="5 6" key="1">
    <citation type="journal article" date="2013" name="Genome Announc.">
        <title>Multiple genome sequences of Helicobacter pylori strains of diverse disease and antibiotic resistance backgrounds from Malaysia.</title>
        <authorList>
            <person name="Rehvathy V."/>
            <person name="Tan M.H."/>
            <person name="Gunaletchumy S.P."/>
            <person name="Teh X."/>
            <person name="Wang S."/>
            <person name="Baybayan P."/>
            <person name="Singh S."/>
            <person name="Ashby M."/>
            <person name="Kaakoush N.O."/>
            <person name="Mitchell H.M."/>
            <person name="Croft L.J."/>
            <person name="Goh K.L."/>
            <person name="Loke M.F."/>
            <person name="Vadivelu J."/>
        </authorList>
    </citation>
    <scope>NUCLEOTIDE SEQUENCE [LARGE SCALE GENOMIC DNA]</scope>
    <source>
        <strain evidence="5 6">UM037</strain>
    </source>
</reference>
<evidence type="ECO:0000256" key="3">
    <source>
        <dbReference type="SAM" id="SignalP"/>
    </source>
</evidence>
<protein>
    <recommendedName>
        <fullName evidence="4">Tyr recombinase domain-containing protein</fullName>
    </recommendedName>
</protein>